<dbReference type="Gene3D" id="1.10.10.10">
    <property type="entry name" value="Winged helix-like DNA-binding domain superfamily/Winged helix DNA-binding domain"/>
    <property type="match status" value="1"/>
</dbReference>
<evidence type="ECO:0000259" key="3">
    <source>
        <dbReference type="SMART" id="SM01012"/>
    </source>
</evidence>
<feature type="domain" description="ANTAR" evidence="3">
    <location>
        <begin position="136"/>
        <end position="214"/>
    </location>
</feature>
<evidence type="ECO:0000313" key="5">
    <source>
        <dbReference type="Proteomes" id="UP000632535"/>
    </source>
</evidence>
<dbReference type="Gene3D" id="3.30.450.40">
    <property type="match status" value="1"/>
</dbReference>
<reference evidence="5" key="1">
    <citation type="journal article" date="2019" name="Int. J. Syst. Evol. Microbiol.">
        <title>The Global Catalogue of Microorganisms (GCM) 10K type strain sequencing project: providing services to taxonomists for standard genome sequencing and annotation.</title>
        <authorList>
            <consortium name="The Broad Institute Genomics Platform"/>
            <consortium name="The Broad Institute Genome Sequencing Center for Infectious Disease"/>
            <person name="Wu L."/>
            <person name="Ma J."/>
        </authorList>
    </citation>
    <scope>NUCLEOTIDE SEQUENCE [LARGE SCALE GENOMIC DNA]</scope>
    <source>
        <strain evidence="5">CCM 8653</strain>
    </source>
</reference>
<dbReference type="EMBL" id="BMDG01000002">
    <property type="protein sequence ID" value="GGI05219.1"/>
    <property type="molecule type" value="Genomic_DNA"/>
</dbReference>
<dbReference type="InterPro" id="IPR005561">
    <property type="entry name" value="ANTAR"/>
</dbReference>
<dbReference type="InterPro" id="IPR036388">
    <property type="entry name" value="WH-like_DNA-bd_sf"/>
</dbReference>
<evidence type="ECO:0000256" key="1">
    <source>
        <dbReference type="ARBA" id="ARBA00023015"/>
    </source>
</evidence>
<evidence type="ECO:0000256" key="2">
    <source>
        <dbReference type="ARBA" id="ARBA00023163"/>
    </source>
</evidence>
<sequence>MNTSELLGLFARTLSTVDADLSVAARMCRACVTVLGAQGGTLTLSAGPGEQLTVTTSDRTVAEIESLQEVLGEGPGRQALLDDRIVVAPLRDAPVADDEFPVFSHLAGTVGGPAWWYAVPVRVAGQAVGVLGLYVTAEHLARGLEDAQFLADAVGTAVLADADQLGGASRARVQQAMGMVAALLRIPPPDALVVLRAHAFSEGVTLQDVADAVVSRRLTFTDDADALETRTEDS</sequence>
<keyword evidence="1" id="KW-0805">Transcription regulation</keyword>
<dbReference type="RefSeq" id="WP_188522095.1">
    <property type="nucleotide sequence ID" value="NZ_BMDG01000002.1"/>
</dbReference>
<comment type="caution">
    <text evidence="4">The sequence shown here is derived from an EMBL/GenBank/DDBJ whole genome shotgun (WGS) entry which is preliminary data.</text>
</comment>
<gene>
    <name evidence="4" type="ORF">GCM10007368_05060</name>
</gene>
<organism evidence="4 5">
    <name type="scientific">Isoptericola cucumis</name>
    <dbReference type="NCBI Taxonomy" id="1776856"/>
    <lineage>
        <taxon>Bacteria</taxon>
        <taxon>Bacillati</taxon>
        <taxon>Actinomycetota</taxon>
        <taxon>Actinomycetes</taxon>
        <taxon>Micrococcales</taxon>
        <taxon>Promicromonosporaceae</taxon>
        <taxon>Isoptericola</taxon>
    </lineage>
</organism>
<dbReference type="Pfam" id="PF03861">
    <property type="entry name" value="ANTAR"/>
    <property type="match status" value="1"/>
</dbReference>
<protein>
    <recommendedName>
        <fullName evidence="3">ANTAR domain-containing protein</fullName>
    </recommendedName>
</protein>
<dbReference type="SUPFAM" id="SSF55781">
    <property type="entry name" value="GAF domain-like"/>
    <property type="match status" value="1"/>
</dbReference>
<dbReference type="SMART" id="SM01012">
    <property type="entry name" value="ANTAR"/>
    <property type="match status" value="1"/>
</dbReference>
<accession>A0ABQ2B0Y0</accession>
<keyword evidence="5" id="KW-1185">Reference proteome</keyword>
<name>A0ABQ2B0Y0_9MICO</name>
<proteinExistence type="predicted"/>
<keyword evidence="2" id="KW-0804">Transcription</keyword>
<dbReference type="InterPro" id="IPR029016">
    <property type="entry name" value="GAF-like_dom_sf"/>
</dbReference>
<evidence type="ECO:0000313" key="4">
    <source>
        <dbReference type="EMBL" id="GGI05219.1"/>
    </source>
</evidence>
<dbReference type="Proteomes" id="UP000632535">
    <property type="component" value="Unassembled WGS sequence"/>
</dbReference>